<gene>
    <name evidence="1" type="ORF">CDOO_00585</name>
</gene>
<dbReference type="Proteomes" id="UP000029914">
    <property type="component" value="Chromosome"/>
</dbReference>
<accession>A0A097IJ43</accession>
<name>A0A097IJ43_9CORY</name>
<keyword evidence="2" id="KW-1185">Reference proteome</keyword>
<dbReference type="KEGG" id="cdo:CDOO_00585"/>
<dbReference type="AlphaFoldDB" id="A0A097IJ43"/>
<organism evidence="1 2">
    <name type="scientific">Corynebacterium doosanense CAU 212 = DSM 45436</name>
    <dbReference type="NCBI Taxonomy" id="558173"/>
    <lineage>
        <taxon>Bacteria</taxon>
        <taxon>Bacillati</taxon>
        <taxon>Actinomycetota</taxon>
        <taxon>Actinomycetes</taxon>
        <taxon>Mycobacteriales</taxon>
        <taxon>Corynebacteriaceae</taxon>
        <taxon>Corynebacterium</taxon>
    </lineage>
</organism>
<evidence type="ECO:0000313" key="1">
    <source>
        <dbReference type="EMBL" id="AIT62128.1"/>
    </source>
</evidence>
<protein>
    <submittedName>
        <fullName evidence="1">Uncharacterized protein</fullName>
    </submittedName>
</protein>
<proteinExistence type="predicted"/>
<sequence length="232" mass="26493">MSTYSLLILEPNEDTQALVAEVDPRELAAEVVDKRRNDSPRSSRALDEVVARKEFDAFIAGFKVAQLEIPEHDMDDTFIELRQHVLPHGLVVIWDGSFETLAFGDEVRNIGTQQWNTSAPWASPSRIPQVVEQIRHRQVTEGDPDNPDGLQEFVTYSDLEADEYHYCQLSYRPTAESFVLEFRKGFDEATDHRHAFIADADEVTELVRRWFRGEEPYKGDDRFLAGLPAATP</sequence>
<reference evidence="1 2" key="1">
    <citation type="submission" date="2013-09" db="EMBL/GenBank/DDBJ databases">
        <title>Complete genome sequence of Corynebacterium doosanense CAU 212(T) (=DSM 45436(T)), isolated from activated sludge.</title>
        <authorList>
            <person name="Schaffert L."/>
            <person name="Albersmeier A."/>
            <person name="Kalinowski J."/>
            <person name="Ruckert C."/>
        </authorList>
    </citation>
    <scope>NUCLEOTIDE SEQUENCE [LARGE SCALE GENOMIC DNA]</scope>
    <source>
        <strain evidence="1 2">CAU 212</strain>
    </source>
</reference>
<evidence type="ECO:0000313" key="2">
    <source>
        <dbReference type="Proteomes" id="UP000029914"/>
    </source>
</evidence>
<dbReference type="EMBL" id="CP006764">
    <property type="protein sequence ID" value="AIT62128.1"/>
    <property type="molecule type" value="Genomic_DNA"/>
</dbReference>
<dbReference type="HOGENOM" id="CLU_1193194_0_0_11"/>
<dbReference type="RefSeq" id="WP_018022881.1">
    <property type="nucleotide sequence ID" value="NZ_AQUX01000014.1"/>
</dbReference>
<dbReference type="STRING" id="558173.CDOO_00585"/>